<dbReference type="InterPro" id="IPR018712">
    <property type="entry name" value="Tle1-like_cat"/>
</dbReference>
<dbReference type="Pfam" id="PF09994">
    <property type="entry name" value="T6SS_Tle1-like_cat"/>
    <property type="match status" value="1"/>
</dbReference>
<dbReference type="STRING" id="857087.Metme_0985"/>
<dbReference type="KEGG" id="mmt:Metme_0985"/>
<name>F9ZUY9_METMM</name>
<proteinExistence type="predicted"/>
<gene>
    <name evidence="3" type="ordered locus">Metme_0985</name>
</gene>
<keyword evidence="4" id="KW-1185">Reference proteome</keyword>
<dbReference type="RefSeq" id="WP_013817689.1">
    <property type="nucleotide sequence ID" value="NC_015572.1"/>
</dbReference>
<dbReference type="AlphaFoldDB" id="F9ZUY9"/>
<evidence type="ECO:0000313" key="4">
    <source>
        <dbReference type="Proteomes" id="UP000008888"/>
    </source>
</evidence>
<evidence type="ECO:0000313" key="3">
    <source>
        <dbReference type="EMBL" id="AEF99422.1"/>
    </source>
</evidence>
<accession>F9ZUY9</accession>
<organism evidence="3 4">
    <name type="scientific">Methylomonas methanica (strain DSM 25384 / MC09)</name>
    <dbReference type="NCBI Taxonomy" id="857087"/>
    <lineage>
        <taxon>Bacteria</taxon>
        <taxon>Pseudomonadati</taxon>
        <taxon>Pseudomonadota</taxon>
        <taxon>Gammaproteobacteria</taxon>
        <taxon>Methylococcales</taxon>
        <taxon>Methylococcaceae</taxon>
        <taxon>Methylomonas</taxon>
    </lineage>
</organism>
<dbReference type="eggNOG" id="COG3673">
    <property type="taxonomic scope" value="Bacteria"/>
</dbReference>
<reference evidence="4" key="3">
    <citation type="submission" date="2011-05" db="EMBL/GenBank/DDBJ databases">
        <title>Complete sequence of Methylomonas methanica MC09.</title>
        <authorList>
            <consortium name="US DOE Joint Genome Institute"/>
            <person name="Lucas S."/>
            <person name="Han J."/>
            <person name="Lapidus A."/>
            <person name="Cheng J.-F."/>
            <person name="Goodwin L."/>
            <person name="Pitluck S."/>
            <person name="Peters L."/>
            <person name="Mikhailova N."/>
            <person name="Teshima H."/>
            <person name="Han C."/>
            <person name="Tapia R."/>
            <person name="Land M."/>
            <person name="Hauser L."/>
            <person name="Kyrpides N."/>
            <person name="Ivanova N."/>
            <person name="Pagani I."/>
            <person name="Stein L."/>
            <person name="Woyke T."/>
        </authorList>
    </citation>
    <scope>NUCLEOTIDE SEQUENCE [LARGE SCALE GENOMIC DNA]</scope>
    <source>
        <strain evidence="4">MC09</strain>
    </source>
</reference>
<dbReference type="PANTHER" id="PTHR33840:SF1">
    <property type="entry name" value="TLE1 PHOSPHOLIPASE DOMAIN-CONTAINING PROTEIN"/>
    <property type="match status" value="1"/>
</dbReference>
<reference evidence="3 4" key="1">
    <citation type="journal article" date="2011" name="J. Bacteriol.">
        <title>Complete Genome Sequence of the Aerobic Marine Methanotroph Methylomonas methanica MC09.</title>
        <authorList>
            <person name="Boden R."/>
            <person name="Cunliffe M."/>
            <person name="Scanlan J."/>
            <person name="Moussard H."/>
            <person name="Kits K.D."/>
            <person name="Klotz M.G."/>
            <person name="Jetten M.S."/>
            <person name="Vuilleumier S."/>
            <person name="Han J."/>
            <person name="Peters L."/>
            <person name="Mikhailova N."/>
            <person name="Teshima H."/>
            <person name="Tapia R."/>
            <person name="Kyrpides N."/>
            <person name="Ivanova N."/>
            <person name="Pagani I."/>
            <person name="Cheng J.F."/>
            <person name="Goodwin L."/>
            <person name="Han C."/>
            <person name="Hauser L."/>
            <person name="Land M.L."/>
            <person name="Lapidus A."/>
            <person name="Lucas S."/>
            <person name="Pitluck S."/>
            <person name="Woyke T."/>
            <person name="Stein L."/>
            <person name="Murrell J.C."/>
        </authorList>
    </citation>
    <scope>NUCLEOTIDE SEQUENCE [LARGE SCALE GENOMIC DNA]</scope>
    <source>
        <strain evidence="3 4">MC09</strain>
    </source>
</reference>
<feature type="transmembrane region" description="Helical" evidence="1">
    <location>
        <begin position="404"/>
        <end position="421"/>
    </location>
</feature>
<sequence>MSKNIILLSDGTGNSNIKNRGTNVFKMYESIDLNKQHGALEQVAFYDDGVGTQDFKPLKIMGGAFGWGLARNVKNLYKRLIQVYVPGDKIYLFGFSRGAFTVRTLAGLIASEGILDNDKYPTDEALDLAVLQLYEGYRAQNSAVLEKVFYTPVMAGLFNAFGGPAPQVYPGDENKQIEFVGVWDTVDAVGLPFDWATDLWDQWIFRFTFPDHELHPHIKRACHALAIDDERLSFHPLLWKQEPRIEQVWFPGVHSNVGGGYPQQGLSLVALDWMINKSEAAGVQFIPNKQAFARDQQYALDKLYDSRSGFGVYYQYQPRDIADGCRKNNVDMPNIHISAFRRIADGVFGYAPGNLPDNFQVVDNDGLHPNSAEIVAAVNPTGGGGQLSPLLLDTVRGDIRKRHGIYYTFLAYSAFVLYQLMQDDIQQQGLLYALRQLAAPDSLLEKLGSLLWSNAWLTAIGLIIVAVAVKVRGGMAKKFSAFWADKRARIGSLL</sequence>
<evidence type="ECO:0000256" key="1">
    <source>
        <dbReference type="SAM" id="Phobius"/>
    </source>
</evidence>
<dbReference type="EMBL" id="CP002738">
    <property type="protein sequence ID" value="AEF99422.1"/>
    <property type="molecule type" value="Genomic_DNA"/>
</dbReference>
<evidence type="ECO:0000259" key="2">
    <source>
        <dbReference type="Pfam" id="PF09994"/>
    </source>
</evidence>
<dbReference type="PANTHER" id="PTHR33840">
    <property type="match status" value="1"/>
</dbReference>
<feature type="transmembrane region" description="Helical" evidence="1">
    <location>
        <begin position="450"/>
        <end position="469"/>
    </location>
</feature>
<protein>
    <recommendedName>
        <fullName evidence="2">T6SS Phospholipase effector Tle1-like catalytic domain-containing protein</fullName>
    </recommendedName>
</protein>
<dbReference type="Proteomes" id="UP000008888">
    <property type="component" value="Chromosome"/>
</dbReference>
<keyword evidence="1" id="KW-1133">Transmembrane helix</keyword>
<keyword evidence="1" id="KW-0812">Transmembrane</keyword>
<dbReference type="OrthoDB" id="4378831at2"/>
<reference key="2">
    <citation type="submission" date="2011-05" db="EMBL/GenBank/DDBJ databases">
        <title>Complete genome sequence of the aerobic marine methanotroph Methylomonas methanica MC09.</title>
        <authorList>
            <person name="Boden R."/>
            <person name="Cunliffe M."/>
            <person name="Scanlan J."/>
            <person name="Moussard H."/>
            <person name="Kits K.D."/>
            <person name="Klotz M."/>
            <person name="Jetten M."/>
            <person name="Vuilleumier S."/>
            <person name="Han J."/>
            <person name="Peters L."/>
            <person name="Mikhailova N."/>
            <person name="Teshima H."/>
            <person name="Tapia R."/>
            <person name="Kyrpides N."/>
            <person name="Ivanova N."/>
            <person name="Pagani I."/>
            <person name="Cheng J.-F."/>
            <person name="Goodwin L."/>
            <person name="Han C."/>
            <person name="Hauser L."/>
            <person name="Land M."/>
            <person name="Lapidus A."/>
            <person name="Lucas S."/>
            <person name="Pitluck S."/>
            <person name="Woyke T."/>
            <person name="Stein L.Y."/>
            <person name="Murrell C."/>
        </authorList>
    </citation>
    <scope>NUCLEOTIDE SEQUENCE</scope>
    <source>
        <strain>MC09</strain>
    </source>
</reference>
<feature type="domain" description="T6SS Phospholipase effector Tle1-like catalytic" evidence="2">
    <location>
        <begin position="3"/>
        <end position="276"/>
    </location>
</feature>
<dbReference type="HOGENOM" id="CLU_005049_6_1_6"/>
<keyword evidence="1" id="KW-0472">Membrane</keyword>